<keyword evidence="1" id="KW-0812">Transmembrane</keyword>
<feature type="transmembrane region" description="Helical" evidence="1">
    <location>
        <begin position="146"/>
        <end position="166"/>
    </location>
</feature>
<protein>
    <recommendedName>
        <fullName evidence="4">DUF5671 domain-containing protein</fullName>
    </recommendedName>
</protein>
<feature type="transmembrane region" description="Helical" evidence="1">
    <location>
        <begin position="20"/>
        <end position="43"/>
    </location>
</feature>
<feature type="transmembrane region" description="Helical" evidence="1">
    <location>
        <begin position="112"/>
        <end position="134"/>
    </location>
</feature>
<feature type="transmembrane region" description="Helical" evidence="1">
    <location>
        <begin position="72"/>
        <end position="92"/>
    </location>
</feature>
<evidence type="ECO:0000256" key="1">
    <source>
        <dbReference type="SAM" id="Phobius"/>
    </source>
</evidence>
<evidence type="ECO:0008006" key="4">
    <source>
        <dbReference type="Google" id="ProtNLM"/>
    </source>
</evidence>
<dbReference type="Proteomes" id="UP001501237">
    <property type="component" value="Unassembled WGS sequence"/>
</dbReference>
<dbReference type="RefSeq" id="WP_344830045.1">
    <property type="nucleotide sequence ID" value="NZ_BAAAUV010000008.1"/>
</dbReference>
<evidence type="ECO:0000313" key="3">
    <source>
        <dbReference type="Proteomes" id="UP001501237"/>
    </source>
</evidence>
<evidence type="ECO:0000313" key="2">
    <source>
        <dbReference type="EMBL" id="GAA3216717.1"/>
    </source>
</evidence>
<comment type="caution">
    <text evidence="2">The sequence shown here is derived from an EMBL/GenBank/DDBJ whole genome shotgun (WGS) entry which is preliminary data.</text>
</comment>
<feature type="transmembrane region" description="Helical" evidence="1">
    <location>
        <begin position="178"/>
        <end position="195"/>
    </location>
</feature>
<gene>
    <name evidence="2" type="ORF">GCM10010468_38970</name>
</gene>
<keyword evidence="1" id="KW-0472">Membrane</keyword>
<dbReference type="EMBL" id="BAAAUV010000008">
    <property type="protein sequence ID" value="GAA3216717.1"/>
    <property type="molecule type" value="Genomic_DNA"/>
</dbReference>
<proteinExistence type="predicted"/>
<keyword evidence="1" id="KW-1133">Transmembrane helix</keyword>
<reference evidence="3" key="1">
    <citation type="journal article" date="2019" name="Int. J. Syst. Evol. Microbiol.">
        <title>The Global Catalogue of Microorganisms (GCM) 10K type strain sequencing project: providing services to taxonomists for standard genome sequencing and annotation.</title>
        <authorList>
            <consortium name="The Broad Institute Genomics Platform"/>
            <consortium name="The Broad Institute Genome Sequencing Center for Infectious Disease"/>
            <person name="Wu L."/>
            <person name="Ma J."/>
        </authorList>
    </citation>
    <scope>NUCLEOTIDE SEQUENCE [LARGE SCALE GENOMIC DNA]</scope>
    <source>
        <strain evidence="3">JCM 9377</strain>
    </source>
</reference>
<sequence length="296" mass="31894">MTGPAPQEDPAEAAPGGGSMVRWIIGLVANITVITALLVYFGWQRDYVMAGRIGIDEDVLGQSTRDYLLRSVGPALTLLLTVAACGLAWLQFDRLLAARLRSPDPADRPARVLLIALSAAWIAMPAAAWLLGQAAAGLDLTALRELMFVLWPFSIGGGLLLTYYGSHLRGTIPEGRDPLFQAMVLIVVLVTLFWGTSNYATLRGYALAESLADGVHRLSAVTVYSQKRLFLSAPGVTETPLTGKNAAYSYRYAGLRLLARSGGRSFLVADSWSPGNGPVMVLSEKDPLRMEFSKKP</sequence>
<organism evidence="2 3">
    <name type="scientific">Actinocorallia longicatena</name>
    <dbReference type="NCBI Taxonomy" id="111803"/>
    <lineage>
        <taxon>Bacteria</taxon>
        <taxon>Bacillati</taxon>
        <taxon>Actinomycetota</taxon>
        <taxon>Actinomycetes</taxon>
        <taxon>Streptosporangiales</taxon>
        <taxon>Thermomonosporaceae</taxon>
        <taxon>Actinocorallia</taxon>
    </lineage>
</organism>
<accession>A0ABP6QBZ1</accession>
<keyword evidence="3" id="KW-1185">Reference proteome</keyword>
<name>A0ABP6QBZ1_9ACTN</name>